<keyword evidence="2" id="KW-0732">Signal</keyword>
<organism evidence="3 4">
    <name type="scientific">Chlorella ohadii</name>
    <dbReference type="NCBI Taxonomy" id="2649997"/>
    <lineage>
        <taxon>Eukaryota</taxon>
        <taxon>Viridiplantae</taxon>
        <taxon>Chlorophyta</taxon>
        <taxon>core chlorophytes</taxon>
        <taxon>Trebouxiophyceae</taxon>
        <taxon>Chlorellales</taxon>
        <taxon>Chlorellaceae</taxon>
        <taxon>Chlorella clade</taxon>
        <taxon>Chlorella</taxon>
    </lineage>
</organism>
<evidence type="ECO:0000256" key="1">
    <source>
        <dbReference type="SAM" id="Phobius"/>
    </source>
</evidence>
<keyword evidence="4" id="KW-1185">Reference proteome</keyword>
<dbReference type="Proteomes" id="UP001205105">
    <property type="component" value="Unassembled WGS sequence"/>
</dbReference>
<keyword evidence="1" id="KW-0472">Membrane</keyword>
<evidence type="ECO:0000313" key="3">
    <source>
        <dbReference type="EMBL" id="KAI7839742.1"/>
    </source>
</evidence>
<protein>
    <submittedName>
        <fullName evidence="3">Uncharacterized protein</fullName>
    </submittedName>
</protein>
<name>A0AAD5DLA7_9CHLO</name>
<reference evidence="3" key="1">
    <citation type="submission" date="2020-11" db="EMBL/GenBank/DDBJ databases">
        <title>Chlorella ohadii genome sequencing and assembly.</title>
        <authorList>
            <person name="Murik O."/>
            <person name="Treves H."/>
            <person name="Kedem I."/>
            <person name="Shotland Y."/>
            <person name="Kaplan A."/>
        </authorList>
    </citation>
    <scope>NUCLEOTIDE SEQUENCE</scope>
    <source>
        <strain evidence="3">1</strain>
    </source>
</reference>
<dbReference type="EMBL" id="JADXDR010000095">
    <property type="protein sequence ID" value="KAI7839742.1"/>
    <property type="molecule type" value="Genomic_DNA"/>
</dbReference>
<proteinExistence type="predicted"/>
<feature type="transmembrane region" description="Helical" evidence="1">
    <location>
        <begin position="274"/>
        <end position="294"/>
    </location>
</feature>
<evidence type="ECO:0000313" key="4">
    <source>
        <dbReference type="Proteomes" id="UP001205105"/>
    </source>
</evidence>
<sequence>MLMVLFIIAVCLMRAPQQYVELRALLLCYAAAVLCELAWRRACHGTPDGGSYARWRHLALPAFMLGDLLLAQHQIVRAGFEATLRLYMEGVNHGLTLILASRALSSLIVWFLCHRLMQHFAAALFGSSMWAERQAGAALRSALLCAAAQLIIVAHHLRANSESCDSMLSAAPSAVAWVHNAAAAIELSQLGGIGMVARSRPLTCAEECRTVLAWQQLCFSLAAPALVAAVVETRLWRRHQEERRQSSLPPEGGWQSSFYRALQELLRGHDWPHIVVLIWLLSGVLHLAAVALSVDA</sequence>
<evidence type="ECO:0000256" key="2">
    <source>
        <dbReference type="SAM" id="SignalP"/>
    </source>
</evidence>
<accession>A0AAD5DLA7</accession>
<keyword evidence="1" id="KW-0812">Transmembrane</keyword>
<keyword evidence="1" id="KW-1133">Transmembrane helix</keyword>
<feature type="signal peptide" evidence="2">
    <location>
        <begin position="1"/>
        <end position="17"/>
    </location>
</feature>
<dbReference type="AlphaFoldDB" id="A0AAD5DLA7"/>
<comment type="caution">
    <text evidence="3">The sequence shown here is derived from an EMBL/GenBank/DDBJ whole genome shotgun (WGS) entry which is preliminary data.</text>
</comment>
<feature type="chain" id="PRO_5041917633" evidence="2">
    <location>
        <begin position="18"/>
        <end position="296"/>
    </location>
</feature>
<gene>
    <name evidence="3" type="ORF">COHA_006546</name>
</gene>